<dbReference type="HOGENOM" id="CLU_2649515_0_0_9"/>
<gene>
    <name evidence="1" type="ORF">EUBIFOR_02529</name>
</gene>
<evidence type="ECO:0000313" key="1">
    <source>
        <dbReference type="EMBL" id="EEC88956.1"/>
    </source>
</evidence>
<protein>
    <submittedName>
        <fullName evidence="1">Uncharacterized protein</fullName>
    </submittedName>
</protein>
<keyword evidence="2" id="KW-1185">Reference proteome</keyword>
<evidence type="ECO:0000313" key="2">
    <source>
        <dbReference type="Proteomes" id="UP000004315"/>
    </source>
</evidence>
<organism evidence="1 2">
    <name type="scientific">Holdemanella biformis DSM 3989</name>
    <dbReference type="NCBI Taxonomy" id="518637"/>
    <lineage>
        <taxon>Bacteria</taxon>
        <taxon>Bacillati</taxon>
        <taxon>Bacillota</taxon>
        <taxon>Erysipelotrichia</taxon>
        <taxon>Erysipelotrichales</taxon>
        <taxon>Erysipelotrichaceae</taxon>
        <taxon>Holdemanella</taxon>
    </lineage>
</organism>
<dbReference type="EMBL" id="ABYT01000133">
    <property type="protein sequence ID" value="EEC88956.1"/>
    <property type="molecule type" value="Genomic_DNA"/>
</dbReference>
<accession>B7CE86</accession>
<proteinExistence type="predicted"/>
<comment type="caution">
    <text evidence="1">The sequence shown here is derived from an EMBL/GenBank/DDBJ whole genome shotgun (WGS) entry which is preliminary data.</text>
</comment>
<dbReference type="STRING" id="518637.EUBIFOR_02529"/>
<reference evidence="1 2" key="1">
    <citation type="submission" date="2008-11" db="EMBL/GenBank/DDBJ databases">
        <title>Draft genome sequence of Eubacterium biforme (DSM 3989).</title>
        <authorList>
            <person name="Sudarsanam P."/>
            <person name="Ley R."/>
            <person name="Guruge J."/>
            <person name="Turnbaugh P.J."/>
            <person name="Mahowald M."/>
            <person name="Liep D."/>
            <person name="Gordon J."/>
        </authorList>
    </citation>
    <scope>NUCLEOTIDE SEQUENCE [LARGE SCALE GENOMIC DNA]</scope>
    <source>
        <strain evidence="1 2">DSM 3989</strain>
    </source>
</reference>
<sequence>MSILYFNEWGMRIKIYYKKINKKDLTNHLEYCILILHAKIGSEKSLYLMDGQDPPGFVCLEIENFERRILCLQSTS</sequence>
<name>B7CE86_9FIRM</name>
<dbReference type="AlphaFoldDB" id="B7CE86"/>
<dbReference type="Proteomes" id="UP000004315">
    <property type="component" value="Unassembled WGS sequence"/>
</dbReference>